<reference evidence="5" key="1">
    <citation type="submission" date="2019-08" db="EMBL/GenBank/DDBJ databases">
        <authorList>
            <person name="Kucharzyk K."/>
            <person name="Murdoch R.W."/>
            <person name="Higgins S."/>
            <person name="Loffler F."/>
        </authorList>
    </citation>
    <scope>NUCLEOTIDE SEQUENCE</scope>
</reference>
<keyword evidence="2" id="KW-0489">Methyltransferase</keyword>
<dbReference type="PANTHER" id="PTHR46098:SF1">
    <property type="entry name" value="TRNA (CYTOSINE(38)-C(5))-METHYLTRANSFERASE"/>
    <property type="match status" value="1"/>
</dbReference>
<dbReference type="PROSITE" id="PS00094">
    <property type="entry name" value="C5_MTASE_1"/>
    <property type="match status" value="1"/>
</dbReference>
<dbReference type="CDD" id="cd00315">
    <property type="entry name" value="Cyt_C5_DNA_methylase"/>
    <property type="match status" value="1"/>
</dbReference>
<dbReference type="InterPro" id="IPR029063">
    <property type="entry name" value="SAM-dependent_MTases_sf"/>
</dbReference>
<evidence type="ECO:0000256" key="4">
    <source>
        <dbReference type="ARBA" id="ARBA00022691"/>
    </source>
</evidence>
<dbReference type="PROSITE" id="PS00095">
    <property type="entry name" value="C5_MTASE_2"/>
    <property type="match status" value="1"/>
</dbReference>
<dbReference type="EMBL" id="VSSQ01010362">
    <property type="protein sequence ID" value="MPM44130.1"/>
    <property type="molecule type" value="Genomic_DNA"/>
</dbReference>
<dbReference type="GO" id="GO:0032259">
    <property type="term" value="P:methylation"/>
    <property type="evidence" value="ECO:0007669"/>
    <property type="project" value="UniProtKB-KW"/>
</dbReference>
<evidence type="ECO:0000256" key="1">
    <source>
        <dbReference type="ARBA" id="ARBA00011975"/>
    </source>
</evidence>
<dbReference type="SUPFAM" id="SSF53335">
    <property type="entry name" value="S-adenosyl-L-methionine-dependent methyltransferases"/>
    <property type="match status" value="1"/>
</dbReference>
<dbReference type="NCBIfam" id="TIGR00675">
    <property type="entry name" value="dcm"/>
    <property type="match status" value="1"/>
</dbReference>
<proteinExistence type="predicted"/>
<dbReference type="Gene3D" id="3.40.50.150">
    <property type="entry name" value="Vaccinia Virus protein VP39"/>
    <property type="match status" value="1"/>
</dbReference>
<evidence type="ECO:0000256" key="2">
    <source>
        <dbReference type="ARBA" id="ARBA00022603"/>
    </source>
</evidence>
<comment type="caution">
    <text evidence="5">The sequence shown here is derived from an EMBL/GenBank/DDBJ whole genome shotgun (WGS) entry which is preliminary data.</text>
</comment>
<dbReference type="InterPro" id="IPR050750">
    <property type="entry name" value="C5-MTase"/>
</dbReference>
<gene>
    <name evidence="5" type="ORF">SDC9_90808</name>
</gene>
<dbReference type="InterPro" id="IPR031303">
    <property type="entry name" value="C5_meth_CS"/>
</dbReference>
<dbReference type="Gene3D" id="3.90.120.10">
    <property type="entry name" value="DNA Methylase, subunit A, domain 2"/>
    <property type="match status" value="1"/>
</dbReference>
<dbReference type="PRINTS" id="PR00105">
    <property type="entry name" value="C5METTRFRASE"/>
</dbReference>
<dbReference type="InterPro" id="IPR018117">
    <property type="entry name" value="C5_DNA_meth_AS"/>
</dbReference>
<protein>
    <recommendedName>
        <fullName evidence="1">DNA (cytosine-5-)-methyltransferase</fullName>
        <ecNumber evidence="1">2.1.1.37</ecNumber>
    </recommendedName>
</protein>
<keyword evidence="4" id="KW-0949">S-adenosyl-L-methionine</keyword>
<evidence type="ECO:0000313" key="5">
    <source>
        <dbReference type="EMBL" id="MPM44130.1"/>
    </source>
</evidence>
<dbReference type="AlphaFoldDB" id="A0A644ZT21"/>
<dbReference type="EC" id="2.1.1.37" evidence="1"/>
<name>A0A644ZT21_9ZZZZ</name>
<dbReference type="PANTHER" id="PTHR46098">
    <property type="entry name" value="TRNA (CYTOSINE(38)-C(5))-METHYLTRANSFERASE"/>
    <property type="match status" value="1"/>
</dbReference>
<sequence>MRGGNRFGAGRKVIPESEKKKRKSVYITEELYTKIMDTDIENCDTFSQKCMALIELAVANLNKSNQEYSVKRNDILMMRESKATYNTTNNNFEKQNSGSKLTFIDLFAGIGGIRTGFEDEYTKCVFSSEWDKYAAQTYEANYGEKPDGDITKINENDIPDHDVLLAGFPCQPFSNIGKREGFAHETQGTLFFDVLRILKKKQPKMFLLENVKGLLTNDNGNTFRVVLDSLNSLGYSVFHEVMDAQNFGLPQRRERIVIVGFHPDLGINDFLFPKGNPNNKVPINAILEHNPTGYSISKHLQESYLFKKDDGKPQIVDFDSTIQVNTLVASYHKIQRLTGTFVKDGETGIRLFSELELKRLMGFPDNFKVPVSRTQMYRQFGNSVAVPMIKAVAEAMKERLLMVEAQNVGEIKAIAL</sequence>
<keyword evidence="3" id="KW-0808">Transferase</keyword>
<dbReference type="InterPro" id="IPR001525">
    <property type="entry name" value="C5_MeTfrase"/>
</dbReference>
<dbReference type="PROSITE" id="PS51679">
    <property type="entry name" value="SAM_MT_C5"/>
    <property type="match status" value="1"/>
</dbReference>
<dbReference type="GO" id="GO:0003886">
    <property type="term" value="F:DNA (cytosine-5-)-methyltransferase activity"/>
    <property type="evidence" value="ECO:0007669"/>
    <property type="project" value="UniProtKB-EC"/>
</dbReference>
<organism evidence="5">
    <name type="scientific">bioreactor metagenome</name>
    <dbReference type="NCBI Taxonomy" id="1076179"/>
    <lineage>
        <taxon>unclassified sequences</taxon>
        <taxon>metagenomes</taxon>
        <taxon>ecological metagenomes</taxon>
    </lineage>
</organism>
<accession>A0A644ZT21</accession>
<dbReference type="Pfam" id="PF00145">
    <property type="entry name" value="DNA_methylase"/>
    <property type="match status" value="1"/>
</dbReference>
<evidence type="ECO:0000256" key="3">
    <source>
        <dbReference type="ARBA" id="ARBA00022679"/>
    </source>
</evidence>